<evidence type="ECO:0000313" key="1">
    <source>
        <dbReference type="EMBL" id="KZC14688.1"/>
    </source>
</evidence>
<protein>
    <submittedName>
        <fullName evidence="1">Uncharacterized protein</fullName>
    </submittedName>
</protein>
<reference evidence="1 2" key="1">
    <citation type="submission" date="2015-07" db="EMBL/GenBank/DDBJ databases">
        <title>The genome of Dufourea novaeangliae.</title>
        <authorList>
            <person name="Pan H."/>
            <person name="Kapheim K."/>
        </authorList>
    </citation>
    <scope>NUCLEOTIDE SEQUENCE [LARGE SCALE GENOMIC DNA]</scope>
    <source>
        <strain evidence="1">0120121106</strain>
        <tissue evidence="1">Whole body</tissue>
    </source>
</reference>
<dbReference type="AlphaFoldDB" id="A0A154PTK8"/>
<dbReference type="EMBL" id="KQ435111">
    <property type="protein sequence ID" value="KZC14688.1"/>
    <property type="molecule type" value="Genomic_DNA"/>
</dbReference>
<proteinExistence type="predicted"/>
<accession>A0A154PTK8</accession>
<organism evidence="1 2">
    <name type="scientific">Dufourea novaeangliae</name>
    <name type="common">Sweat bee</name>
    <dbReference type="NCBI Taxonomy" id="178035"/>
    <lineage>
        <taxon>Eukaryota</taxon>
        <taxon>Metazoa</taxon>
        <taxon>Ecdysozoa</taxon>
        <taxon>Arthropoda</taxon>
        <taxon>Hexapoda</taxon>
        <taxon>Insecta</taxon>
        <taxon>Pterygota</taxon>
        <taxon>Neoptera</taxon>
        <taxon>Endopterygota</taxon>
        <taxon>Hymenoptera</taxon>
        <taxon>Apocrita</taxon>
        <taxon>Aculeata</taxon>
        <taxon>Apoidea</taxon>
        <taxon>Anthophila</taxon>
        <taxon>Halictidae</taxon>
        <taxon>Rophitinae</taxon>
        <taxon>Dufourea</taxon>
    </lineage>
</organism>
<sequence>MGRWERNLEEGRGISKGSQFEQSDEDCVVRWVAGGEGFVAECGFQRSQLLDASRVKESKKGGSAIDVKYAGIYILSRSWHNEGLNVFEIGSEIVPLFSHSVKKLINIEDTEDGEGTTENTGIRPVFYVSIEVPAAVKSSFSEQSSYVYTIEPELVFRRTSTESGVTEEPRFLQTRTPPRSLGVPFESVGWDMAWPGEDAKKKVVSTIMGSTSHEVRERINGGSGAPPHDEWGRSQFRCIEVAA</sequence>
<evidence type="ECO:0000313" key="2">
    <source>
        <dbReference type="Proteomes" id="UP000076502"/>
    </source>
</evidence>
<dbReference type="Proteomes" id="UP000076502">
    <property type="component" value="Unassembled WGS sequence"/>
</dbReference>
<keyword evidence="2" id="KW-1185">Reference proteome</keyword>
<name>A0A154PTK8_DUFNO</name>
<gene>
    <name evidence="1" type="ORF">WN55_07354</name>
</gene>